<evidence type="ECO:0000256" key="5">
    <source>
        <dbReference type="ARBA" id="ARBA00022475"/>
    </source>
</evidence>
<evidence type="ECO:0000313" key="13">
    <source>
        <dbReference type="Proteomes" id="UP000288361"/>
    </source>
</evidence>
<evidence type="ECO:0000256" key="2">
    <source>
        <dbReference type="ARBA" id="ARBA00010004"/>
    </source>
</evidence>
<dbReference type="GO" id="GO:0006935">
    <property type="term" value="P:chemotaxis"/>
    <property type="evidence" value="ECO:0007669"/>
    <property type="project" value="UniProtKB-KW"/>
</dbReference>
<dbReference type="GO" id="GO:0044781">
    <property type="term" value="P:bacterial-type flagellum organization"/>
    <property type="evidence" value="ECO:0007669"/>
    <property type="project" value="UniProtKB-KW"/>
</dbReference>
<gene>
    <name evidence="12" type="primary">fliJ</name>
    <name evidence="12" type="ORF">CWI73_12265</name>
</gene>
<protein>
    <recommendedName>
        <fullName evidence="3">Flagellar FliJ protein</fullName>
    </recommendedName>
</protein>
<evidence type="ECO:0000256" key="11">
    <source>
        <dbReference type="SAM" id="MobiDB-lite"/>
    </source>
</evidence>
<dbReference type="InterPro" id="IPR018006">
    <property type="entry name" value="Flag_FliJ_proteobac"/>
</dbReference>
<keyword evidence="12" id="KW-0966">Cell projection</keyword>
<comment type="similarity">
    <text evidence="2">Belongs to the FliJ family.</text>
</comment>
<dbReference type="GO" id="GO:0009288">
    <property type="term" value="C:bacterial-type flagellum"/>
    <property type="evidence" value="ECO:0007669"/>
    <property type="project" value="InterPro"/>
</dbReference>
<dbReference type="RefSeq" id="WP_053954028.1">
    <property type="nucleotide sequence ID" value="NZ_JBHUMT010000013.1"/>
</dbReference>
<evidence type="ECO:0000256" key="1">
    <source>
        <dbReference type="ARBA" id="ARBA00004413"/>
    </source>
</evidence>
<organism evidence="12 13">
    <name type="scientific">Idiomarina piscisalsi</name>
    <dbReference type="NCBI Taxonomy" id="1096243"/>
    <lineage>
        <taxon>Bacteria</taxon>
        <taxon>Pseudomonadati</taxon>
        <taxon>Pseudomonadota</taxon>
        <taxon>Gammaproteobacteria</taxon>
        <taxon>Alteromonadales</taxon>
        <taxon>Idiomarinaceae</taxon>
        <taxon>Idiomarina</taxon>
    </lineage>
</organism>
<dbReference type="NCBIfam" id="TIGR02473">
    <property type="entry name" value="flagell_FliJ"/>
    <property type="match status" value="1"/>
</dbReference>
<dbReference type="GO" id="GO:0005886">
    <property type="term" value="C:plasma membrane"/>
    <property type="evidence" value="ECO:0007669"/>
    <property type="project" value="UniProtKB-SubCell"/>
</dbReference>
<dbReference type="EMBL" id="PIQA01000019">
    <property type="protein sequence ID" value="RUO59595.1"/>
    <property type="molecule type" value="Genomic_DNA"/>
</dbReference>
<comment type="caution">
    <text evidence="12">The sequence shown here is derived from an EMBL/GenBank/DDBJ whole genome shotgun (WGS) entry which is preliminary data.</text>
</comment>
<feature type="region of interest" description="Disordered" evidence="11">
    <location>
        <begin position="122"/>
        <end position="148"/>
    </location>
</feature>
<evidence type="ECO:0000256" key="8">
    <source>
        <dbReference type="ARBA" id="ARBA00022927"/>
    </source>
</evidence>
<accession>A0A432YFB4</accession>
<feature type="compositionally biased region" description="Basic and acidic residues" evidence="11">
    <location>
        <begin position="122"/>
        <end position="135"/>
    </location>
</feature>
<dbReference type="Gene3D" id="1.10.287.1700">
    <property type="match status" value="1"/>
</dbReference>
<keyword evidence="12" id="KW-0282">Flagellum</keyword>
<comment type="subcellular location">
    <subcellularLocation>
        <location evidence="1">Cell membrane</location>
        <topology evidence="1">Peripheral membrane protein</topology>
        <orientation evidence="1">Cytoplasmic side</orientation>
    </subcellularLocation>
</comment>
<keyword evidence="8" id="KW-0653">Protein transport</keyword>
<reference evidence="12 13" key="1">
    <citation type="journal article" date="2011" name="Front. Microbiol.">
        <title>Genomic signatures of strain selection and enhancement in Bacillus atrophaeus var. globigii, a historical biowarfare simulant.</title>
        <authorList>
            <person name="Gibbons H.S."/>
            <person name="Broomall S.M."/>
            <person name="McNew L.A."/>
            <person name="Daligault H."/>
            <person name="Chapman C."/>
            <person name="Bruce D."/>
            <person name="Karavis M."/>
            <person name="Krepps M."/>
            <person name="McGregor P.A."/>
            <person name="Hong C."/>
            <person name="Park K.H."/>
            <person name="Akmal A."/>
            <person name="Feldman A."/>
            <person name="Lin J.S."/>
            <person name="Chang W.E."/>
            <person name="Higgs B.W."/>
            <person name="Demirev P."/>
            <person name="Lindquist J."/>
            <person name="Liem A."/>
            <person name="Fochler E."/>
            <person name="Read T.D."/>
            <person name="Tapia R."/>
            <person name="Johnson S."/>
            <person name="Bishop-Lilly K.A."/>
            <person name="Detter C."/>
            <person name="Han C."/>
            <person name="Sozhamannan S."/>
            <person name="Rosenzweig C.N."/>
            <person name="Skowronski E.W."/>
        </authorList>
    </citation>
    <scope>NUCLEOTIDE SEQUENCE [LARGE SCALE GENOMIC DNA]</scope>
    <source>
        <strain evidence="12 13">TPS4-2</strain>
    </source>
</reference>
<dbReference type="PANTHER" id="PTHR38786">
    <property type="entry name" value="FLAGELLAR FLIJ PROTEIN"/>
    <property type="match status" value="1"/>
</dbReference>
<dbReference type="GO" id="GO:0015031">
    <property type="term" value="P:protein transport"/>
    <property type="evidence" value="ECO:0007669"/>
    <property type="project" value="UniProtKB-KW"/>
</dbReference>
<dbReference type="PIRSF" id="PIRSF019404">
    <property type="entry name" value="FliJ"/>
    <property type="match status" value="1"/>
</dbReference>
<dbReference type="GO" id="GO:0071973">
    <property type="term" value="P:bacterial-type flagellum-dependent cell motility"/>
    <property type="evidence" value="ECO:0007669"/>
    <property type="project" value="InterPro"/>
</dbReference>
<keyword evidence="9" id="KW-0472">Membrane</keyword>
<keyword evidence="12" id="KW-0969">Cilium</keyword>
<name>A0A432YFB4_9GAMM</name>
<dbReference type="PANTHER" id="PTHR38786:SF1">
    <property type="entry name" value="FLAGELLAR FLIJ PROTEIN"/>
    <property type="match status" value="1"/>
</dbReference>
<evidence type="ECO:0000256" key="7">
    <source>
        <dbReference type="ARBA" id="ARBA00022795"/>
    </source>
</evidence>
<keyword evidence="10" id="KW-1006">Bacterial flagellum protein export</keyword>
<evidence type="ECO:0000256" key="10">
    <source>
        <dbReference type="ARBA" id="ARBA00023225"/>
    </source>
</evidence>
<keyword evidence="6" id="KW-0145">Chemotaxis</keyword>
<dbReference type="AlphaFoldDB" id="A0A432YFB4"/>
<dbReference type="Proteomes" id="UP000288361">
    <property type="component" value="Unassembled WGS sequence"/>
</dbReference>
<proteinExistence type="inferred from homology"/>
<dbReference type="GO" id="GO:0003774">
    <property type="term" value="F:cytoskeletal motor activity"/>
    <property type="evidence" value="ECO:0007669"/>
    <property type="project" value="InterPro"/>
</dbReference>
<keyword evidence="4" id="KW-0813">Transport</keyword>
<evidence type="ECO:0000256" key="3">
    <source>
        <dbReference type="ARBA" id="ARBA00020392"/>
    </source>
</evidence>
<evidence type="ECO:0000256" key="9">
    <source>
        <dbReference type="ARBA" id="ARBA00023136"/>
    </source>
</evidence>
<evidence type="ECO:0000313" key="12">
    <source>
        <dbReference type="EMBL" id="RUO59595.1"/>
    </source>
</evidence>
<dbReference type="InterPro" id="IPR053716">
    <property type="entry name" value="Flag_assembly_chemotaxis_eff"/>
</dbReference>
<sequence>MAELSQLKMLLDLEQQREDKTAKDFAEVQQQVQDNQMRLDGMSKYRLDYLNQLQQRGQGGIQSMQVSQYHAFVGKLDEGVEQLHHEVVKLQQVLAQRKERWLAQRRKRESIEHLIKEKEKRAQKVQARKEQKNLDDFSSQRFIRDKKA</sequence>
<keyword evidence="7" id="KW-1005">Bacterial flagellum biogenesis</keyword>
<evidence type="ECO:0000256" key="4">
    <source>
        <dbReference type="ARBA" id="ARBA00022448"/>
    </source>
</evidence>
<keyword evidence="5" id="KW-1003">Cell membrane</keyword>
<dbReference type="Pfam" id="PF02050">
    <property type="entry name" value="FliJ"/>
    <property type="match status" value="1"/>
</dbReference>
<dbReference type="InterPro" id="IPR052570">
    <property type="entry name" value="FliJ"/>
</dbReference>
<dbReference type="InterPro" id="IPR012823">
    <property type="entry name" value="Flagell_FliJ"/>
</dbReference>
<evidence type="ECO:0000256" key="6">
    <source>
        <dbReference type="ARBA" id="ARBA00022500"/>
    </source>
</evidence>